<dbReference type="PANTHER" id="PTHR43638:SF3">
    <property type="entry name" value="ALDEHYDE REDUCTASE"/>
    <property type="match status" value="1"/>
</dbReference>
<evidence type="ECO:0000313" key="2">
    <source>
        <dbReference type="EMBL" id="OGZ25815.1"/>
    </source>
</evidence>
<dbReference type="SUPFAM" id="SSF51430">
    <property type="entry name" value="NAD(P)-linked oxidoreductase"/>
    <property type="match status" value="1"/>
</dbReference>
<evidence type="ECO:0000259" key="1">
    <source>
        <dbReference type="Pfam" id="PF00248"/>
    </source>
</evidence>
<dbReference type="Pfam" id="PF00248">
    <property type="entry name" value="Aldo_ket_red"/>
    <property type="match status" value="1"/>
</dbReference>
<dbReference type="InterPro" id="IPR036812">
    <property type="entry name" value="NAD(P)_OxRdtase_dom_sf"/>
</dbReference>
<evidence type="ECO:0000313" key="3">
    <source>
        <dbReference type="Proteomes" id="UP000176216"/>
    </source>
</evidence>
<dbReference type="Proteomes" id="UP000176216">
    <property type="component" value="Unassembled WGS sequence"/>
</dbReference>
<dbReference type="EMBL" id="MHMJ01000012">
    <property type="protein sequence ID" value="OGZ25815.1"/>
    <property type="molecule type" value="Genomic_DNA"/>
</dbReference>
<sequence length="368" mass="42424">MKKTKQLNNTSVILPAIGQGMGDYPWDENQISVLREGIDLGMNLIDTAENYDNGNSETIIGKAIKGIREKVIICTKFAPEHNSYNDVLTAVEGSLKRLKTDYIDIYQMHWPNPKIPFKKTMEAMEKLVCQGKIKYIGLSNLYLEQIKEVQKALDKNKIYSFQVEYNFFDRFIENNILPYCEKEKIITIAYSPLDQGRIIPEDNDKLKIFEKIAEKYNKTIAQIALNWLIAHPVVIAIPTANRKYIKENAGAADFEISKEDFNKISDLYNAKPSYIQVDKIEVSAEGQSNRRVYKTIEQAIENKLNFVPSPNDLAQYFKNNLNEEIKPVRLIKGEGDKYQLVEGRVRYWAWVIAHNGEKPITAYIRKKL</sequence>
<gene>
    <name evidence="2" type="ORF">A2W71_00455</name>
</gene>
<dbReference type="InterPro" id="IPR020471">
    <property type="entry name" value="AKR"/>
</dbReference>
<protein>
    <recommendedName>
        <fullName evidence="1">NADP-dependent oxidoreductase domain-containing protein</fullName>
    </recommendedName>
</protein>
<comment type="caution">
    <text evidence="2">The sequence shown here is derived from an EMBL/GenBank/DDBJ whole genome shotgun (WGS) entry which is preliminary data.</text>
</comment>
<dbReference type="Gene3D" id="3.20.20.100">
    <property type="entry name" value="NADP-dependent oxidoreductase domain"/>
    <property type="match status" value="1"/>
</dbReference>
<proteinExistence type="predicted"/>
<reference evidence="2 3" key="1">
    <citation type="journal article" date="2016" name="Nat. Commun.">
        <title>Thousands of microbial genomes shed light on interconnected biogeochemical processes in an aquifer system.</title>
        <authorList>
            <person name="Anantharaman K."/>
            <person name="Brown C.T."/>
            <person name="Hug L.A."/>
            <person name="Sharon I."/>
            <person name="Castelle C.J."/>
            <person name="Probst A.J."/>
            <person name="Thomas B.C."/>
            <person name="Singh A."/>
            <person name="Wilkins M.J."/>
            <person name="Karaoz U."/>
            <person name="Brodie E.L."/>
            <person name="Williams K.H."/>
            <person name="Hubbard S.S."/>
            <person name="Banfield J.F."/>
        </authorList>
    </citation>
    <scope>NUCLEOTIDE SEQUENCE [LARGE SCALE GENOMIC DNA]</scope>
</reference>
<name>A0A1G2EJ47_9BACT</name>
<dbReference type="InterPro" id="IPR023210">
    <property type="entry name" value="NADP_OxRdtase_dom"/>
</dbReference>
<dbReference type="AlphaFoldDB" id="A0A1G2EJ47"/>
<dbReference type="CDD" id="cd19072">
    <property type="entry name" value="AKR_AKR3F1-like"/>
    <property type="match status" value="1"/>
</dbReference>
<feature type="domain" description="NADP-dependent oxidoreductase" evidence="1">
    <location>
        <begin position="27"/>
        <end position="268"/>
    </location>
</feature>
<dbReference type="PRINTS" id="PR00069">
    <property type="entry name" value="ALDKETRDTASE"/>
</dbReference>
<organism evidence="2 3">
    <name type="scientific">Candidatus Nealsonbacteria bacterium RIFCSPLOWO2_02_39_8</name>
    <dbReference type="NCBI Taxonomy" id="1801674"/>
    <lineage>
        <taxon>Bacteria</taxon>
        <taxon>Candidatus Nealsoniibacteriota</taxon>
    </lineage>
</organism>
<accession>A0A1G2EJ47</accession>
<dbReference type="GO" id="GO:0016491">
    <property type="term" value="F:oxidoreductase activity"/>
    <property type="evidence" value="ECO:0007669"/>
    <property type="project" value="InterPro"/>
</dbReference>
<dbReference type="PANTHER" id="PTHR43638">
    <property type="entry name" value="OXIDOREDUCTASE, ALDO/KETO REDUCTASE FAMILY PROTEIN"/>
    <property type="match status" value="1"/>
</dbReference>